<evidence type="ECO:0000313" key="2">
    <source>
        <dbReference type="EMBL" id="MBW32929.1"/>
    </source>
</evidence>
<keyword evidence="1" id="KW-0732">Signal</keyword>
<name>A0A2M3ZWQ2_9DIPT</name>
<protein>
    <submittedName>
        <fullName evidence="2">Putative secreted peptide</fullName>
    </submittedName>
</protein>
<evidence type="ECO:0000256" key="1">
    <source>
        <dbReference type="SAM" id="SignalP"/>
    </source>
</evidence>
<feature type="chain" id="PRO_5014875974" evidence="1">
    <location>
        <begin position="20"/>
        <end position="83"/>
    </location>
</feature>
<reference evidence="2" key="1">
    <citation type="submission" date="2018-01" db="EMBL/GenBank/DDBJ databases">
        <title>An insight into the sialome of Amazonian anophelines.</title>
        <authorList>
            <person name="Ribeiro J.M."/>
            <person name="Scarpassa V."/>
            <person name="Calvo E."/>
        </authorList>
    </citation>
    <scope>NUCLEOTIDE SEQUENCE</scope>
    <source>
        <tissue evidence="2">Salivary glands</tissue>
    </source>
</reference>
<accession>A0A2M3ZWQ2</accession>
<feature type="signal peptide" evidence="1">
    <location>
        <begin position="1"/>
        <end position="19"/>
    </location>
</feature>
<dbReference type="EMBL" id="GGFM01012178">
    <property type="protein sequence ID" value="MBW32929.1"/>
    <property type="molecule type" value="Transcribed_RNA"/>
</dbReference>
<organism evidence="2">
    <name type="scientific">Anopheles braziliensis</name>
    <dbReference type="NCBI Taxonomy" id="58242"/>
    <lineage>
        <taxon>Eukaryota</taxon>
        <taxon>Metazoa</taxon>
        <taxon>Ecdysozoa</taxon>
        <taxon>Arthropoda</taxon>
        <taxon>Hexapoda</taxon>
        <taxon>Insecta</taxon>
        <taxon>Pterygota</taxon>
        <taxon>Neoptera</taxon>
        <taxon>Endopterygota</taxon>
        <taxon>Diptera</taxon>
        <taxon>Nematocera</taxon>
        <taxon>Culicoidea</taxon>
        <taxon>Culicidae</taxon>
        <taxon>Anophelinae</taxon>
        <taxon>Anopheles</taxon>
    </lineage>
</organism>
<dbReference type="AlphaFoldDB" id="A0A2M3ZWQ2"/>
<sequence>MVRMAVVIPLLRMTVFSTGQPQEERSRSSRDSRLQREAMVYSVAVAAEAAGLHYPAMTFPSWKRAFCVASGKAFPFGAKSPLD</sequence>
<proteinExistence type="predicted"/>